<dbReference type="EMBL" id="JAQNDK010000002">
    <property type="protein sequence ID" value="MDC0680276.1"/>
    <property type="molecule type" value="Genomic_DNA"/>
</dbReference>
<reference evidence="1 2" key="1">
    <citation type="submission" date="2023-01" db="EMBL/GenBank/DDBJ databases">
        <title>Minimal conservation of predation-associated metabolite biosynthetic gene clusters underscores biosynthetic potential of Myxococcota including descriptions for ten novel species: Archangium lansinium sp. nov., Myxococcus landrumus sp. nov., Nannocystis bai.</title>
        <authorList>
            <person name="Ahearne A."/>
            <person name="Stevens C."/>
            <person name="Dowd S."/>
        </authorList>
    </citation>
    <scope>NUCLEOTIDE SEQUENCE [LARGE SCALE GENOMIC DNA]</scope>
    <source>
        <strain evidence="1 2">WIWO2</strain>
    </source>
</reference>
<comment type="caution">
    <text evidence="1">The sequence shown here is derived from an EMBL/GenBank/DDBJ whole genome shotgun (WGS) entry which is preliminary data.</text>
</comment>
<proteinExistence type="predicted"/>
<sequence>MATTAGCRCSLVQQGDDGATLRDVQALKARVQNGRIVVDEPTDLPEGMVLDLVIADPGDELDEKERAELHAALEEGLAEMRTGAGIEADVLLAELRARG</sequence>
<protein>
    <recommendedName>
        <fullName evidence="3">DUF104 domain-containing protein</fullName>
    </recommendedName>
</protein>
<name>A0ABT5C1K5_9BACT</name>
<evidence type="ECO:0008006" key="3">
    <source>
        <dbReference type="Google" id="ProtNLM"/>
    </source>
</evidence>
<evidence type="ECO:0000313" key="2">
    <source>
        <dbReference type="Proteomes" id="UP001217485"/>
    </source>
</evidence>
<organism evidence="1 2">
    <name type="scientific">Sorangium atrum</name>
    <dbReference type="NCBI Taxonomy" id="2995308"/>
    <lineage>
        <taxon>Bacteria</taxon>
        <taxon>Pseudomonadati</taxon>
        <taxon>Myxococcota</taxon>
        <taxon>Polyangia</taxon>
        <taxon>Polyangiales</taxon>
        <taxon>Polyangiaceae</taxon>
        <taxon>Sorangium</taxon>
    </lineage>
</organism>
<keyword evidence="2" id="KW-1185">Reference proteome</keyword>
<accession>A0ABT5C1K5</accession>
<evidence type="ECO:0000313" key="1">
    <source>
        <dbReference type="EMBL" id="MDC0680276.1"/>
    </source>
</evidence>
<dbReference type="Proteomes" id="UP001217485">
    <property type="component" value="Unassembled WGS sequence"/>
</dbReference>
<dbReference type="RefSeq" id="WP_272097308.1">
    <property type="nucleotide sequence ID" value="NZ_JAQNDK010000002.1"/>
</dbReference>
<gene>
    <name evidence="1" type="ORF">POL72_21215</name>
</gene>